<feature type="chain" id="PRO_5042093510" evidence="1">
    <location>
        <begin position="19"/>
        <end position="61"/>
    </location>
</feature>
<dbReference type="Proteomes" id="UP001164929">
    <property type="component" value="Chromosome 6"/>
</dbReference>
<accession>A0AAD6VXW3</accession>
<dbReference type="EMBL" id="JAQIZT010000006">
    <property type="protein sequence ID" value="KAJ6991743.1"/>
    <property type="molecule type" value="Genomic_DNA"/>
</dbReference>
<evidence type="ECO:0000256" key="1">
    <source>
        <dbReference type="SAM" id="SignalP"/>
    </source>
</evidence>
<sequence length="61" mass="6959">MPLLWISLKTALLLKFHAVREAIPRAAGFVGFAWRRLKMKIIRRSLDSSRALRSDSSSDFA</sequence>
<feature type="signal peptide" evidence="1">
    <location>
        <begin position="1"/>
        <end position="18"/>
    </location>
</feature>
<protein>
    <submittedName>
        <fullName evidence="2">Uncharacterized protein</fullName>
    </submittedName>
</protein>
<keyword evidence="3" id="KW-1185">Reference proteome</keyword>
<gene>
    <name evidence="2" type="ORF">NC653_015163</name>
</gene>
<reference evidence="2" key="1">
    <citation type="journal article" date="2023" name="Mol. Ecol. Resour.">
        <title>Chromosome-level genome assembly of a triploid poplar Populus alba 'Berolinensis'.</title>
        <authorList>
            <person name="Chen S."/>
            <person name="Yu Y."/>
            <person name="Wang X."/>
            <person name="Wang S."/>
            <person name="Zhang T."/>
            <person name="Zhou Y."/>
            <person name="He R."/>
            <person name="Meng N."/>
            <person name="Wang Y."/>
            <person name="Liu W."/>
            <person name="Liu Z."/>
            <person name="Liu J."/>
            <person name="Guo Q."/>
            <person name="Huang H."/>
            <person name="Sederoff R.R."/>
            <person name="Wang G."/>
            <person name="Qu G."/>
            <person name="Chen S."/>
        </authorList>
    </citation>
    <scope>NUCLEOTIDE SEQUENCE</scope>
    <source>
        <strain evidence="2">SC-2020</strain>
    </source>
</reference>
<keyword evidence="1" id="KW-0732">Signal</keyword>
<organism evidence="2 3">
    <name type="scientific">Populus alba x Populus x berolinensis</name>
    <dbReference type="NCBI Taxonomy" id="444605"/>
    <lineage>
        <taxon>Eukaryota</taxon>
        <taxon>Viridiplantae</taxon>
        <taxon>Streptophyta</taxon>
        <taxon>Embryophyta</taxon>
        <taxon>Tracheophyta</taxon>
        <taxon>Spermatophyta</taxon>
        <taxon>Magnoliopsida</taxon>
        <taxon>eudicotyledons</taxon>
        <taxon>Gunneridae</taxon>
        <taxon>Pentapetalae</taxon>
        <taxon>rosids</taxon>
        <taxon>fabids</taxon>
        <taxon>Malpighiales</taxon>
        <taxon>Salicaceae</taxon>
        <taxon>Saliceae</taxon>
        <taxon>Populus</taxon>
    </lineage>
</organism>
<evidence type="ECO:0000313" key="3">
    <source>
        <dbReference type="Proteomes" id="UP001164929"/>
    </source>
</evidence>
<proteinExistence type="predicted"/>
<name>A0AAD6VXW3_9ROSI</name>
<evidence type="ECO:0000313" key="2">
    <source>
        <dbReference type="EMBL" id="KAJ6991743.1"/>
    </source>
</evidence>
<comment type="caution">
    <text evidence="2">The sequence shown here is derived from an EMBL/GenBank/DDBJ whole genome shotgun (WGS) entry which is preliminary data.</text>
</comment>
<dbReference type="AlphaFoldDB" id="A0AAD6VXW3"/>